<dbReference type="GO" id="GO:0045892">
    <property type="term" value="P:negative regulation of DNA-templated transcription"/>
    <property type="evidence" value="ECO:0007669"/>
    <property type="project" value="TreeGrafter"/>
</dbReference>
<dbReference type="Pfam" id="PF09339">
    <property type="entry name" value="HTH_IclR"/>
    <property type="match status" value="1"/>
</dbReference>
<feature type="domain" description="IclR-ED" evidence="6">
    <location>
        <begin position="93"/>
        <end position="273"/>
    </location>
</feature>
<dbReference type="EMBL" id="FNBE01000025">
    <property type="protein sequence ID" value="SDH53704.1"/>
    <property type="molecule type" value="Genomic_DNA"/>
</dbReference>
<evidence type="ECO:0000256" key="3">
    <source>
        <dbReference type="ARBA" id="ARBA00023163"/>
    </source>
</evidence>
<feature type="domain" description="HTH iclR-type" evidence="5">
    <location>
        <begin position="30"/>
        <end position="92"/>
    </location>
</feature>
<dbReference type="InterPro" id="IPR005471">
    <property type="entry name" value="Tscrpt_reg_IclR_N"/>
</dbReference>
<dbReference type="GO" id="GO:0003677">
    <property type="term" value="F:DNA binding"/>
    <property type="evidence" value="ECO:0007669"/>
    <property type="project" value="UniProtKB-KW"/>
</dbReference>
<dbReference type="RefSeq" id="WP_176921600.1">
    <property type="nucleotide sequence ID" value="NZ_FNBE01000025.1"/>
</dbReference>
<feature type="compositionally biased region" description="Polar residues" evidence="4">
    <location>
        <begin position="16"/>
        <end position="25"/>
    </location>
</feature>
<keyword evidence="3" id="KW-0804">Transcription</keyword>
<evidence type="ECO:0000259" key="6">
    <source>
        <dbReference type="PROSITE" id="PS51078"/>
    </source>
</evidence>
<dbReference type="InterPro" id="IPR036390">
    <property type="entry name" value="WH_DNA-bd_sf"/>
</dbReference>
<dbReference type="InterPro" id="IPR014757">
    <property type="entry name" value="Tscrpt_reg_IclR_C"/>
</dbReference>
<protein>
    <submittedName>
        <fullName evidence="7">Transcriptional regulator, IclR family</fullName>
    </submittedName>
</protein>
<keyword evidence="2" id="KW-0238">DNA-binding</keyword>
<evidence type="ECO:0000313" key="8">
    <source>
        <dbReference type="Proteomes" id="UP000198967"/>
    </source>
</evidence>
<gene>
    <name evidence="7" type="ORF">SAMN05216377_12519</name>
</gene>
<evidence type="ECO:0000259" key="5">
    <source>
        <dbReference type="PROSITE" id="PS51077"/>
    </source>
</evidence>
<dbReference type="PROSITE" id="PS51078">
    <property type="entry name" value="ICLR_ED"/>
    <property type="match status" value="1"/>
</dbReference>
<keyword evidence="8" id="KW-1185">Reference proteome</keyword>
<dbReference type="Pfam" id="PF01614">
    <property type="entry name" value="IclR_C"/>
    <property type="match status" value="1"/>
</dbReference>
<dbReference type="AlphaFoldDB" id="A0A1G8D882"/>
<dbReference type="InterPro" id="IPR036388">
    <property type="entry name" value="WH-like_DNA-bd_sf"/>
</dbReference>
<dbReference type="Gene3D" id="1.10.10.10">
    <property type="entry name" value="Winged helix-like DNA-binding domain superfamily/Winged helix DNA-binding domain"/>
    <property type="match status" value="1"/>
</dbReference>
<dbReference type="PANTHER" id="PTHR30136:SF33">
    <property type="entry name" value="TRANSCRIPTIONAL REGULATORY PROTEIN"/>
    <property type="match status" value="1"/>
</dbReference>
<dbReference type="Gene3D" id="3.30.450.40">
    <property type="match status" value="1"/>
</dbReference>
<reference evidence="7 8" key="1">
    <citation type="submission" date="2016-10" db="EMBL/GenBank/DDBJ databases">
        <authorList>
            <person name="de Groot N.N."/>
        </authorList>
    </citation>
    <scope>NUCLEOTIDE SEQUENCE [LARGE SCALE GENOMIC DNA]</scope>
    <source>
        <strain evidence="7 8">CGMCC 4.3143</strain>
    </source>
</reference>
<proteinExistence type="predicted"/>
<dbReference type="SUPFAM" id="SSF55781">
    <property type="entry name" value="GAF domain-like"/>
    <property type="match status" value="1"/>
</dbReference>
<evidence type="ECO:0000256" key="1">
    <source>
        <dbReference type="ARBA" id="ARBA00023015"/>
    </source>
</evidence>
<dbReference type="SUPFAM" id="SSF46785">
    <property type="entry name" value="Winged helix' DNA-binding domain"/>
    <property type="match status" value="1"/>
</dbReference>
<dbReference type="PANTHER" id="PTHR30136">
    <property type="entry name" value="HELIX-TURN-HELIX TRANSCRIPTIONAL REGULATOR, ICLR FAMILY"/>
    <property type="match status" value="1"/>
</dbReference>
<organism evidence="7 8">
    <name type="scientific">Pseudonocardia oroxyli</name>
    <dbReference type="NCBI Taxonomy" id="366584"/>
    <lineage>
        <taxon>Bacteria</taxon>
        <taxon>Bacillati</taxon>
        <taxon>Actinomycetota</taxon>
        <taxon>Actinomycetes</taxon>
        <taxon>Pseudonocardiales</taxon>
        <taxon>Pseudonocardiaceae</taxon>
        <taxon>Pseudonocardia</taxon>
    </lineage>
</organism>
<evidence type="ECO:0000313" key="7">
    <source>
        <dbReference type="EMBL" id="SDH53704.1"/>
    </source>
</evidence>
<dbReference type="SMART" id="SM00346">
    <property type="entry name" value="HTH_ICLR"/>
    <property type="match status" value="1"/>
</dbReference>
<dbReference type="STRING" id="366584.SAMN05216377_12519"/>
<dbReference type="GO" id="GO:0003700">
    <property type="term" value="F:DNA-binding transcription factor activity"/>
    <property type="evidence" value="ECO:0007669"/>
    <property type="project" value="TreeGrafter"/>
</dbReference>
<dbReference type="Proteomes" id="UP000198967">
    <property type="component" value="Unassembled WGS sequence"/>
</dbReference>
<keyword evidence="1" id="KW-0805">Transcription regulation</keyword>
<sequence length="294" mass="31662">MSNLSEPRGASRGRRQGSTENGDVDATQFSVTVAKALSILEAFSPGGRPLGNAELVERTGLPKPTVSRLTYTLTRCGYLVFDLRHRNYELGPRSLQLGAIATSRISVPRIARPKMEELGELGFNVGLGLCDGNQMLYLDAVEGKALVGLRLYAGSRMPVLTTAMGRAYLCALPEQARRGMIASLKESVDPARWDLVERKLVESFVQFDELGYCASMGEWHSDINGVAAPIRGRETFVLNIGGPAYKMQAEDIIGSLGPAVARAAQEIAAHVDVASDSPSRALLRNARGEGQETA</sequence>
<name>A0A1G8D882_PSEOR</name>
<feature type="region of interest" description="Disordered" evidence="4">
    <location>
        <begin position="1"/>
        <end position="25"/>
    </location>
</feature>
<accession>A0A1G8D882</accession>
<evidence type="ECO:0000256" key="2">
    <source>
        <dbReference type="ARBA" id="ARBA00023125"/>
    </source>
</evidence>
<dbReference type="InterPro" id="IPR050707">
    <property type="entry name" value="HTH_MetabolicPath_Reg"/>
</dbReference>
<evidence type="ECO:0000256" key="4">
    <source>
        <dbReference type="SAM" id="MobiDB-lite"/>
    </source>
</evidence>
<dbReference type="InterPro" id="IPR029016">
    <property type="entry name" value="GAF-like_dom_sf"/>
</dbReference>
<dbReference type="PROSITE" id="PS51077">
    <property type="entry name" value="HTH_ICLR"/>
    <property type="match status" value="1"/>
</dbReference>